<protein>
    <submittedName>
        <fullName evidence="1">Uncharacterized protein</fullName>
    </submittedName>
</protein>
<name>A0ACB1B0M3_MELEN</name>
<gene>
    <name evidence="1" type="ORF">MENTE1834_LOCUS44194</name>
</gene>
<reference evidence="1" key="1">
    <citation type="submission" date="2023-11" db="EMBL/GenBank/DDBJ databases">
        <authorList>
            <person name="Poullet M."/>
        </authorList>
    </citation>
    <scope>NUCLEOTIDE SEQUENCE</scope>
    <source>
        <strain evidence="1">E1834</strain>
    </source>
</reference>
<dbReference type="EMBL" id="CAVMJV010000132">
    <property type="protein sequence ID" value="CAK5109491.1"/>
    <property type="molecule type" value="Genomic_DNA"/>
</dbReference>
<evidence type="ECO:0000313" key="2">
    <source>
        <dbReference type="Proteomes" id="UP001497535"/>
    </source>
</evidence>
<accession>A0ACB1B0M3</accession>
<evidence type="ECO:0000313" key="1">
    <source>
        <dbReference type="EMBL" id="CAK5109491.1"/>
    </source>
</evidence>
<proteinExistence type="predicted"/>
<sequence length="125" mass="14321">MSIAERLTTTSGNGSARIRILSRGESASYLSVGTTNLLNLQQTTLSSRRQSKILFTPITVHRPSRHSLLEAKRSGENIERIQQNLEHRRHSNEEKIIKNGEERNILILKEEECCEYKFEDGDLEI</sequence>
<comment type="caution">
    <text evidence="1">The sequence shown here is derived from an EMBL/GenBank/DDBJ whole genome shotgun (WGS) entry which is preliminary data.</text>
</comment>
<dbReference type="Proteomes" id="UP001497535">
    <property type="component" value="Unassembled WGS sequence"/>
</dbReference>
<organism evidence="1 2">
    <name type="scientific">Meloidogyne enterolobii</name>
    <name type="common">Root-knot nematode worm</name>
    <name type="synonym">Meloidogyne mayaguensis</name>
    <dbReference type="NCBI Taxonomy" id="390850"/>
    <lineage>
        <taxon>Eukaryota</taxon>
        <taxon>Metazoa</taxon>
        <taxon>Ecdysozoa</taxon>
        <taxon>Nematoda</taxon>
        <taxon>Chromadorea</taxon>
        <taxon>Rhabditida</taxon>
        <taxon>Tylenchina</taxon>
        <taxon>Tylenchomorpha</taxon>
        <taxon>Tylenchoidea</taxon>
        <taxon>Meloidogynidae</taxon>
        <taxon>Meloidogyninae</taxon>
        <taxon>Meloidogyne</taxon>
    </lineage>
</organism>
<keyword evidence="2" id="KW-1185">Reference proteome</keyword>